<evidence type="ECO:0000256" key="4">
    <source>
        <dbReference type="ARBA" id="ARBA00022764"/>
    </source>
</evidence>
<evidence type="ECO:0000256" key="3">
    <source>
        <dbReference type="ARBA" id="ARBA00022729"/>
    </source>
</evidence>
<dbReference type="GO" id="GO:0042597">
    <property type="term" value="C:periplasmic space"/>
    <property type="evidence" value="ECO:0007669"/>
    <property type="project" value="UniProtKB-SubCell"/>
</dbReference>
<keyword evidence="3" id="KW-0732">Signal</keyword>
<dbReference type="GO" id="GO:0019808">
    <property type="term" value="F:polyamine binding"/>
    <property type="evidence" value="ECO:0007669"/>
    <property type="project" value="InterPro"/>
</dbReference>
<evidence type="ECO:0000256" key="1">
    <source>
        <dbReference type="ARBA" id="ARBA00004418"/>
    </source>
</evidence>
<evidence type="ECO:0000256" key="2">
    <source>
        <dbReference type="ARBA" id="ARBA00022448"/>
    </source>
</evidence>
<evidence type="ECO:0000313" key="6">
    <source>
        <dbReference type="Proteomes" id="UP000248857"/>
    </source>
</evidence>
<keyword evidence="2" id="KW-0813">Transport</keyword>
<proteinExistence type="predicted"/>
<organism evidence="5 6">
    <name type="scientific">Acaryochloris thomasi RCC1774</name>
    <dbReference type="NCBI Taxonomy" id="1764569"/>
    <lineage>
        <taxon>Bacteria</taxon>
        <taxon>Bacillati</taxon>
        <taxon>Cyanobacteriota</taxon>
        <taxon>Cyanophyceae</taxon>
        <taxon>Acaryochloridales</taxon>
        <taxon>Acaryochloridaceae</taxon>
        <taxon>Acaryochloris</taxon>
        <taxon>Acaryochloris thomasi</taxon>
    </lineage>
</organism>
<comment type="caution">
    <text evidence="5">The sequence shown here is derived from an EMBL/GenBank/DDBJ whole genome shotgun (WGS) entry which is preliminary data.</text>
</comment>
<dbReference type="PRINTS" id="PR00909">
    <property type="entry name" value="SPERMDNBNDNG"/>
</dbReference>
<dbReference type="InterPro" id="IPR001188">
    <property type="entry name" value="Sperm_putr-bd"/>
</dbReference>
<name>A0A2W1JUE4_9CYAN</name>
<dbReference type="SUPFAM" id="SSF53850">
    <property type="entry name" value="Periplasmic binding protein-like II"/>
    <property type="match status" value="1"/>
</dbReference>
<dbReference type="EMBL" id="PQWO01000002">
    <property type="protein sequence ID" value="PZD74615.1"/>
    <property type="molecule type" value="Genomic_DNA"/>
</dbReference>
<gene>
    <name evidence="5" type="primary">spuE</name>
    <name evidence="5" type="ORF">C1752_00767</name>
</gene>
<protein>
    <submittedName>
        <fullName evidence="5">Spermidine-binding periplasmic protein SpuE</fullName>
    </submittedName>
</protein>
<dbReference type="GO" id="GO:0015846">
    <property type="term" value="P:polyamine transport"/>
    <property type="evidence" value="ECO:0007669"/>
    <property type="project" value="InterPro"/>
</dbReference>
<dbReference type="PROSITE" id="PS51257">
    <property type="entry name" value="PROKAR_LIPOPROTEIN"/>
    <property type="match status" value="1"/>
</dbReference>
<dbReference type="Pfam" id="PF13343">
    <property type="entry name" value="SBP_bac_6"/>
    <property type="match status" value="1"/>
</dbReference>
<accession>A0A2W1JUE4</accession>
<keyword evidence="6" id="KW-1185">Reference proteome</keyword>
<sequence length="360" mass="41112">MRRRELLQGLSTLALSQMVLGCQSGSPNALQVYLLRNALPPQLLRQARRAMSDSPNLKVKADLSDLFQQLESWQQQAASASPPRLVSLGDYWLAPAIQQKLIQPLDLERSPRWSTLPSRWQDLVRRDRNGSLTDTGDLWGAPYRWGMTLLAYRRDKFKFLGWTPTDWSDLWRPELKNRFSLPDQAREVIGLTLKTLQQSYNAENPADLEALLPKLKSLDQQVKFYDSTHYLEPLIMGDAWAAVGWSADILPILKREPEIRVVAPASGTALWADLWVQSSQSDSGAINDWVDFWWKPEVAEALSQFTAALSPLLQDFSLPKSQLAPLLVDNAIFENSEFLTPLSEETRRQFQNLWQQMRLP</sequence>
<keyword evidence="4" id="KW-0574">Periplasm</keyword>
<evidence type="ECO:0000313" key="5">
    <source>
        <dbReference type="EMBL" id="PZD74615.1"/>
    </source>
</evidence>
<dbReference type="PANTHER" id="PTHR30222:SF17">
    <property type="entry name" value="SPERMIDINE_PUTRESCINE-BINDING PERIPLASMIC PROTEIN"/>
    <property type="match status" value="1"/>
</dbReference>
<dbReference type="AlphaFoldDB" id="A0A2W1JUE4"/>
<dbReference type="Proteomes" id="UP000248857">
    <property type="component" value="Unassembled WGS sequence"/>
</dbReference>
<comment type="subcellular location">
    <subcellularLocation>
        <location evidence="1">Periplasm</location>
    </subcellularLocation>
</comment>
<dbReference type="Gene3D" id="3.40.190.10">
    <property type="entry name" value="Periplasmic binding protein-like II"/>
    <property type="match status" value="2"/>
</dbReference>
<dbReference type="RefSeq" id="WP_110984744.1">
    <property type="nucleotide sequence ID" value="NZ_CAWNWM010000002.1"/>
</dbReference>
<dbReference type="OrthoDB" id="503789at2"/>
<reference evidence="5 6" key="1">
    <citation type="journal article" date="2018" name="Sci. Rep.">
        <title>A novel species of the marine cyanobacterium Acaryochloris with a unique pigment content and lifestyle.</title>
        <authorList>
            <person name="Partensky F."/>
            <person name="Six C."/>
            <person name="Ratin M."/>
            <person name="Garczarek L."/>
            <person name="Vaulot D."/>
            <person name="Probert I."/>
            <person name="Calteau A."/>
            <person name="Gourvil P."/>
            <person name="Marie D."/>
            <person name="Grebert T."/>
            <person name="Bouchier C."/>
            <person name="Le Panse S."/>
            <person name="Gachenot M."/>
            <person name="Rodriguez F."/>
            <person name="Garrido J.L."/>
        </authorList>
    </citation>
    <scope>NUCLEOTIDE SEQUENCE [LARGE SCALE GENOMIC DNA]</scope>
    <source>
        <strain evidence="5 6">RCC1774</strain>
    </source>
</reference>
<dbReference type="PANTHER" id="PTHR30222">
    <property type="entry name" value="SPERMIDINE/PUTRESCINE-BINDING PERIPLASMIC PROTEIN"/>
    <property type="match status" value="1"/>
</dbReference>